<keyword evidence="1" id="KW-1133">Transmembrane helix</keyword>
<name>A0A2A4G4H5_9FLAO</name>
<keyword evidence="1" id="KW-0812">Transmembrane</keyword>
<sequence>MDNDLFEIQNQWQKAKGKLNPKTGAISELYSKIKEKEKSNYFFYYGTISILSLTLIGISLFFYYVAPVQETLSRIGVGLMILGLLIRIIIEIGSIHRAKSINHSDGALKTLENTYAFHSYRKMIHHVVAPTIIACYTIGFYMITPEFAKYIPLPYLILIDVSYVVVGIILFLVIRKGVRKEMRHLNELSQLREELVAE</sequence>
<proteinExistence type="predicted"/>
<accession>A0A2A4G4H5</accession>
<evidence type="ECO:0000256" key="1">
    <source>
        <dbReference type="SAM" id="Phobius"/>
    </source>
</evidence>
<dbReference type="Proteomes" id="UP000219559">
    <property type="component" value="Unassembled WGS sequence"/>
</dbReference>
<comment type="caution">
    <text evidence="2">The sequence shown here is derived from an EMBL/GenBank/DDBJ whole genome shotgun (WGS) entry which is preliminary data.</text>
</comment>
<gene>
    <name evidence="2" type="ORF">B7P33_11365</name>
</gene>
<keyword evidence="1" id="KW-0472">Membrane</keyword>
<evidence type="ECO:0000313" key="2">
    <source>
        <dbReference type="EMBL" id="PCE63859.1"/>
    </source>
</evidence>
<feature type="transmembrane region" description="Helical" evidence="1">
    <location>
        <begin position="155"/>
        <end position="174"/>
    </location>
</feature>
<protein>
    <recommendedName>
        <fullName evidence="4">DUF3278 domain-containing protein</fullName>
    </recommendedName>
</protein>
<organism evidence="2 3">
    <name type="scientific">Sediminicola luteus</name>
    <dbReference type="NCBI Taxonomy" id="319238"/>
    <lineage>
        <taxon>Bacteria</taxon>
        <taxon>Pseudomonadati</taxon>
        <taxon>Bacteroidota</taxon>
        <taxon>Flavobacteriia</taxon>
        <taxon>Flavobacteriales</taxon>
        <taxon>Flavobacteriaceae</taxon>
        <taxon>Sediminicola</taxon>
    </lineage>
</organism>
<feature type="transmembrane region" description="Helical" evidence="1">
    <location>
        <begin position="42"/>
        <end position="66"/>
    </location>
</feature>
<evidence type="ECO:0000313" key="3">
    <source>
        <dbReference type="Proteomes" id="UP000219559"/>
    </source>
</evidence>
<evidence type="ECO:0008006" key="4">
    <source>
        <dbReference type="Google" id="ProtNLM"/>
    </source>
</evidence>
<reference evidence="2 3" key="1">
    <citation type="submission" date="2017-04" db="EMBL/GenBank/DDBJ databases">
        <title>A new member of the family Flavobacteriaceae isolated from ascidians.</title>
        <authorList>
            <person name="Chen L."/>
        </authorList>
    </citation>
    <scope>NUCLEOTIDE SEQUENCE [LARGE SCALE GENOMIC DNA]</scope>
    <source>
        <strain evidence="2 3">HQA918</strain>
    </source>
</reference>
<feature type="transmembrane region" description="Helical" evidence="1">
    <location>
        <begin position="72"/>
        <end position="90"/>
    </location>
</feature>
<feature type="transmembrane region" description="Helical" evidence="1">
    <location>
        <begin position="123"/>
        <end position="143"/>
    </location>
</feature>
<dbReference type="RefSeq" id="WP_097442575.1">
    <property type="nucleotide sequence ID" value="NZ_NBWU01000004.1"/>
</dbReference>
<dbReference type="OrthoDB" id="1162501at2"/>
<dbReference type="AlphaFoldDB" id="A0A2A4G4H5"/>
<dbReference type="EMBL" id="NBWU01000004">
    <property type="protein sequence ID" value="PCE63859.1"/>
    <property type="molecule type" value="Genomic_DNA"/>
</dbReference>
<keyword evidence="3" id="KW-1185">Reference proteome</keyword>